<gene>
    <name evidence="2" type="ORF">N7U66_20505</name>
</gene>
<keyword evidence="3" id="KW-1185">Reference proteome</keyword>
<proteinExistence type="predicted"/>
<evidence type="ECO:0000313" key="3">
    <source>
        <dbReference type="Proteomes" id="UP001164705"/>
    </source>
</evidence>
<sequence>MKLKFTLLLLTFSMSLSFAQYSWTKGELILKNGTTLTGLIKLPTVSKDLIAFNGKEKVKFKTDKKAKAQKFEETQVNQIVFRNSDTETAIFEYIPISKKRTGIFKIITKGKATLYAKNVSVNNSSGPAYMGGVNGGTPMYYMYSYADFDEFYVLRENEEIASPLITIRPSRSFRHRAKEYFADCTSVVLKLKNKDYRKEDIKEMVEAYNNCQ</sequence>
<keyword evidence="1" id="KW-0732">Signal</keyword>
<feature type="chain" id="PRO_5039441310" evidence="1">
    <location>
        <begin position="20"/>
        <end position="212"/>
    </location>
</feature>
<accession>A0A9E8MW96</accession>
<dbReference type="Proteomes" id="UP001164705">
    <property type="component" value="Chromosome"/>
</dbReference>
<evidence type="ECO:0000313" key="2">
    <source>
        <dbReference type="EMBL" id="WAC02125.1"/>
    </source>
</evidence>
<name>A0A9E8MW96_9FLAO</name>
<organism evidence="2 3">
    <name type="scientific">Lacinutrix neustonica</name>
    <dbReference type="NCBI Taxonomy" id="2980107"/>
    <lineage>
        <taxon>Bacteria</taxon>
        <taxon>Pseudomonadati</taxon>
        <taxon>Bacteroidota</taxon>
        <taxon>Flavobacteriia</taxon>
        <taxon>Flavobacteriales</taxon>
        <taxon>Flavobacteriaceae</taxon>
        <taxon>Lacinutrix</taxon>
    </lineage>
</organism>
<reference evidence="2" key="1">
    <citation type="submission" date="2022-11" db="EMBL/GenBank/DDBJ databases">
        <title>Lacinutrix neustonica HL-RS19T sp. nov., isolated from the surface microlayer sample of brackish Lake Shihwa.</title>
        <authorList>
            <person name="Choi J.Y."/>
            <person name="Hwang C.Y."/>
        </authorList>
    </citation>
    <scope>NUCLEOTIDE SEQUENCE</scope>
    <source>
        <strain evidence="2">HL-RS19</strain>
    </source>
</reference>
<dbReference type="KEGG" id="lnu:N7U66_20505"/>
<feature type="signal peptide" evidence="1">
    <location>
        <begin position="1"/>
        <end position="19"/>
    </location>
</feature>
<dbReference type="AlphaFoldDB" id="A0A9E8MW96"/>
<evidence type="ECO:0000256" key="1">
    <source>
        <dbReference type="SAM" id="SignalP"/>
    </source>
</evidence>
<protein>
    <submittedName>
        <fullName evidence="2">Uncharacterized protein</fullName>
    </submittedName>
</protein>
<dbReference type="RefSeq" id="WP_267676722.1">
    <property type="nucleotide sequence ID" value="NZ_CP113088.1"/>
</dbReference>
<dbReference type="EMBL" id="CP113088">
    <property type="protein sequence ID" value="WAC02125.1"/>
    <property type="molecule type" value="Genomic_DNA"/>
</dbReference>